<evidence type="ECO:0000256" key="3">
    <source>
        <dbReference type="ARBA" id="ARBA00023163"/>
    </source>
</evidence>
<feature type="domain" description="HTH araC/xylS-type" evidence="4">
    <location>
        <begin position="180"/>
        <end position="278"/>
    </location>
</feature>
<comment type="caution">
    <text evidence="5">The sequence shown here is derived from an EMBL/GenBank/DDBJ whole genome shotgun (WGS) entry which is preliminary data.</text>
</comment>
<keyword evidence="6" id="KW-1185">Reference proteome</keyword>
<dbReference type="SMART" id="SM00342">
    <property type="entry name" value="HTH_ARAC"/>
    <property type="match status" value="1"/>
</dbReference>
<evidence type="ECO:0000313" key="6">
    <source>
        <dbReference type="Proteomes" id="UP000182826"/>
    </source>
</evidence>
<dbReference type="Gene3D" id="1.10.10.60">
    <property type="entry name" value="Homeodomain-like"/>
    <property type="match status" value="1"/>
</dbReference>
<evidence type="ECO:0000256" key="2">
    <source>
        <dbReference type="ARBA" id="ARBA00023125"/>
    </source>
</evidence>
<dbReference type="AlphaFoldDB" id="A0A1J7BSY4"/>
<keyword evidence="1" id="KW-0805">Transcription regulation</keyword>
<proteinExistence type="predicted"/>
<reference evidence="5 6" key="1">
    <citation type="submission" date="2016-10" db="EMBL/GenBank/DDBJ databases">
        <title>Draft Genome Sequence of Rhizobacteria Flavobacterium johnsoniae CI04.</title>
        <authorList>
            <person name="Bravo J.I."/>
            <person name="Lozano G.L."/>
            <person name="Handelsman J."/>
        </authorList>
    </citation>
    <scope>NUCLEOTIDE SEQUENCE [LARGE SCALE GENOMIC DNA]</scope>
    <source>
        <strain evidence="5 6">CI04</strain>
    </source>
</reference>
<keyword evidence="3" id="KW-0804">Transcription</keyword>
<accession>A0A1J7BSY4</accession>
<name>A0A1J7BSY4_FLAJO</name>
<dbReference type="InterPro" id="IPR020449">
    <property type="entry name" value="Tscrpt_reg_AraC-type_HTH"/>
</dbReference>
<dbReference type="InterPro" id="IPR009057">
    <property type="entry name" value="Homeodomain-like_sf"/>
</dbReference>
<sequence length="284" mass="33264">MFKKEYLKNIPLNFQWQTTPLQIYSLSFLSSHFKLPMPVLQKDYNFLFYIREGSFINRIDNKLYECTADSIIFISTHTVSSLQKIPGSLKGYFILIEEETMSQLFNQQDLMNVFFIDPILKLESAESNWIYSICRLLSTELEISLPNMQISSNLVQALLNKILHLSKNRRSISRTQQIAIQFKQSVHEHYKFERAISFYAENLAVSSNYLNRCVKTVFNKSCKEIITEVAILNSQILLADFTKSISEISFQLKFEDPSYFTRLFKNFTGLTPSEYRKKLMHDLS</sequence>
<dbReference type="InterPro" id="IPR018060">
    <property type="entry name" value="HTH_AraC"/>
</dbReference>
<dbReference type="Proteomes" id="UP000182826">
    <property type="component" value="Unassembled WGS sequence"/>
</dbReference>
<dbReference type="RefSeq" id="WP_071637376.1">
    <property type="nucleotide sequence ID" value="NZ_MLFK01000007.1"/>
</dbReference>
<organism evidence="5 6">
    <name type="scientific">Flavobacterium johnsoniae</name>
    <name type="common">Cytophaga johnsonae</name>
    <dbReference type="NCBI Taxonomy" id="986"/>
    <lineage>
        <taxon>Bacteria</taxon>
        <taxon>Pseudomonadati</taxon>
        <taxon>Bacteroidota</taxon>
        <taxon>Flavobacteriia</taxon>
        <taxon>Flavobacteriales</taxon>
        <taxon>Flavobacteriaceae</taxon>
        <taxon>Flavobacterium</taxon>
    </lineage>
</organism>
<evidence type="ECO:0000313" key="5">
    <source>
        <dbReference type="EMBL" id="OIV41827.1"/>
    </source>
</evidence>
<dbReference type="OrthoDB" id="2585681at2"/>
<keyword evidence="2" id="KW-0238">DNA-binding</keyword>
<dbReference type="PRINTS" id="PR00032">
    <property type="entry name" value="HTHARAC"/>
</dbReference>
<dbReference type="GO" id="GO:0043565">
    <property type="term" value="F:sequence-specific DNA binding"/>
    <property type="evidence" value="ECO:0007669"/>
    <property type="project" value="InterPro"/>
</dbReference>
<dbReference type="PANTHER" id="PTHR43280">
    <property type="entry name" value="ARAC-FAMILY TRANSCRIPTIONAL REGULATOR"/>
    <property type="match status" value="1"/>
</dbReference>
<dbReference type="SUPFAM" id="SSF46689">
    <property type="entry name" value="Homeodomain-like"/>
    <property type="match status" value="1"/>
</dbReference>
<evidence type="ECO:0000256" key="1">
    <source>
        <dbReference type="ARBA" id="ARBA00023015"/>
    </source>
</evidence>
<dbReference type="GO" id="GO:0003700">
    <property type="term" value="F:DNA-binding transcription factor activity"/>
    <property type="evidence" value="ECO:0007669"/>
    <property type="project" value="InterPro"/>
</dbReference>
<protein>
    <recommendedName>
        <fullName evidence="4">HTH araC/xylS-type domain-containing protein</fullName>
    </recommendedName>
</protein>
<dbReference type="EMBL" id="MLFK01000007">
    <property type="protein sequence ID" value="OIV41827.1"/>
    <property type="molecule type" value="Genomic_DNA"/>
</dbReference>
<gene>
    <name evidence="5" type="ORF">BKM63_14160</name>
</gene>
<evidence type="ECO:0000259" key="4">
    <source>
        <dbReference type="PROSITE" id="PS01124"/>
    </source>
</evidence>
<dbReference type="Pfam" id="PF12833">
    <property type="entry name" value="HTH_18"/>
    <property type="match status" value="1"/>
</dbReference>
<dbReference type="PROSITE" id="PS01124">
    <property type="entry name" value="HTH_ARAC_FAMILY_2"/>
    <property type="match status" value="1"/>
</dbReference>
<dbReference type="PANTHER" id="PTHR43280:SF32">
    <property type="entry name" value="TRANSCRIPTIONAL REGULATORY PROTEIN"/>
    <property type="match status" value="1"/>
</dbReference>